<evidence type="ECO:0008006" key="4">
    <source>
        <dbReference type="Google" id="ProtNLM"/>
    </source>
</evidence>
<sequence length="43" mass="4561">SAAAEKQASSMEQLVNAAQELAGLSNELQVEVAKFNIGEKIDK</sequence>
<feature type="non-terminal residue" evidence="2">
    <location>
        <position position="1"/>
    </location>
</feature>
<dbReference type="EMBL" id="LKCM01000336">
    <property type="protein sequence ID" value="KPQ41565.1"/>
    <property type="molecule type" value="Genomic_DNA"/>
</dbReference>
<proteinExistence type="predicted"/>
<name>A0A0P8A4X8_9EURY</name>
<dbReference type="AlphaFoldDB" id="A0A0P8A4X8"/>
<comment type="caution">
    <text evidence="2">The sequence shown here is derived from an EMBL/GenBank/DDBJ whole genome shotgun (WGS) entry which is preliminary data.</text>
</comment>
<dbReference type="Proteomes" id="UP000050360">
    <property type="component" value="Unassembled WGS sequence"/>
</dbReference>
<accession>A0A0P8A4X8</accession>
<evidence type="ECO:0000256" key="1">
    <source>
        <dbReference type="SAM" id="Coils"/>
    </source>
</evidence>
<evidence type="ECO:0000313" key="2">
    <source>
        <dbReference type="EMBL" id="KPQ41565.1"/>
    </source>
</evidence>
<gene>
    <name evidence="2" type="ORF">MPEBLZ_03880</name>
</gene>
<organism evidence="2 3">
    <name type="scientific">Candidatus Methanoperedens nitratireducens</name>
    <dbReference type="NCBI Taxonomy" id="1392998"/>
    <lineage>
        <taxon>Archaea</taxon>
        <taxon>Methanobacteriati</taxon>
        <taxon>Methanobacteriota</taxon>
        <taxon>Stenosarchaea group</taxon>
        <taxon>Methanomicrobia</taxon>
        <taxon>Methanosarcinales</taxon>
        <taxon>ANME-2 cluster</taxon>
        <taxon>Candidatus Methanoperedentaceae</taxon>
        <taxon>Candidatus Methanoperedens</taxon>
    </lineage>
</organism>
<feature type="coiled-coil region" evidence="1">
    <location>
        <begin position="1"/>
        <end position="31"/>
    </location>
</feature>
<keyword evidence="1" id="KW-0175">Coiled coil</keyword>
<protein>
    <recommendedName>
        <fullName evidence="4">Methyl-accepting chemotaxis protein</fullName>
    </recommendedName>
</protein>
<evidence type="ECO:0000313" key="3">
    <source>
        <dbReference type="Proteomes" id="UP000050360"/>
    </source>
</evidence>
<reference evidence="2 3" key="1">
    <citation type="submission" date="2015-09" db="EMBL/GenBank/DDBJ databases">
        <title>A metagenomics-based metabolic model of nitrate-dependent anaerobic oxidation of methane by Methanoperedens-like archaea.</title>
        <authorList>
            <person name="Arshad A."/>
            <person name="Speth D.R."/>
            <person name="De Graaf R.M."/>
            <person name="Op Den Camp H.J."/>
            <person name="Jetten M.S."/>
            <person name="Welte C.U."/>
        </authorList>
    </citation>
    <scope>NUCLEOTIDE SEQUENCE [LARGE SCALE GENOMIC DNA]</scope>
</reference>